<evidence type="ECO:0000256" key="1">
    <source>
        <dbReference type="ARBA" id="ARBA00022741"/>
    </source>
</evidence>
<dbReference type="STRING" id="593750.Metfor_2133"/>
<dbReference type="GO" id="GO:0006529">
    <property type="term" value="P:asparagine biosynthetic process"/>
    <property type="evidence" value="ECO:0007669"/>
    <property type="project" value="InterPro"/>
</dbReference>
<dbReference type="Pfam" id="PF00733">
    <property type="entry name" value="Asn_synthase"/>
    <property type="match status" value="2"/>
</dbReference>
<dbReference type="GO" id="GO:0005829">
    <property type="term" value="C:cytosol"/>
    <property type="evidence" value="ECO:0007669"/>
    <property type="project" value="TreeGrafter"/>
</dbReference>
<dbReference type="RefSeq" id="WP_015286102.1">
    <property type="nucleotide sequence ID" value="NC_019943.1"/>
</dbReference>
<name>L0HJ89_METFS</name>
<dbReference type="InterPro" id="IPR001962">
    <property type="entry name" value="Asn_synthase"/>
</dbReference>
<keyword evidence="1" id="KW-0547">Nucleotide-binding</keyword>
<dbReference type="PANTHER" id="PTHR11772">
    <property type="entry name" value="ASPARAGINE SYNTHETASE"/>
    <property type="match status" value="1"/>
</dbReference>
<dbReference type="KEGG" id="mfo:Metfor_2133"/>
<evidence type="ECO:0000313" key="4">
    <source>
        <dbReference type="EMBL" id="AGB03139.1"/>
    </source>
</evidence>
<dbReference type="EMBL" id="CP003167">
    <property type="protein sequence ID" value="AGB03139.1"/>
    <property type="molecule type" value="Genomic_DNA"/>
</dbReference>
<dbReference type="GeneID" id="14309525"/>
<protein>
    <submittedName>
        <fullName evidence="4">Asparagine synthase (Glutamine-hydrolyzing)</fullName>
    </submittedName>
</protein>
<proteinExistence type="predicted"/>
<dbReference type="Gene3D" id="3.40.50.620">
    <property type="entry name" value="HUPs"/>
    <property type="match status" value="1"/>
</dbReference>
<dbReference type="AlphaFoldDB" id="L0HJ89"/>
<dbReference type="HOGENOM" id="CLU_843617_0_0_2"/>
<feature type="domain" description="Asparagine synthetase" evidence="3">
    <location>
        <begin position="84"/>
        <end position="216"/>
    </location>
</feature>
<dbReference type="CDD" id="cd01991">
    <property type="entry name" value="Asn_synthase_B_C"/>
    <property type="match status" value="1"/>
</dbReference>
<dbReference type="PANTHER" id="PTHR11772:SF2">
    <property type="entry name" value="ASPARAGINE SYNTHETASE [GLUTAMINE-HYDROLYZING]"/>
    <property type="match status" value="1"/>
</dbReference>
<gene>
    <name evidence="4" type="ordered locus">Metfor_2133</name>
</gene>
<dbReference type="InterPro" id="IPR050795">
    <property type="entry name" value="Asn_Synthetase"/>
</dbReference>
<dbReference type="Proteomes" id="UP000010824">
    <property type="component" value="Chromosome"/>
</dbReference>
<evidence type="ECO:0000256" key="2">
    <source>
        <dbReference type="ARBA" id="ARBA00022840"/>
    </source>
</evidence>
<dbReference type="OrthoDB" id="8692at2157"/>
<dbReference type="SUPFAM" id="SSF52402">
    <property type="entry name" value="Adenine nucleotide alpha hydrolases-like"/>
    <property type="match status" value="1"/>
</dbReference>
<organism evidence="4 5">
    <name type="scientific">Methanoregula formicica (strain DSM 22288 / NBRC 105244 / SMSP)</name>
    <dbReference type="NCBI Taxonomy" id="593750"/>
    <lineage>
        <taxon>Archaea</taxon>
        <taxon>Methanobacteriati</taxon>
        <taxon>Methanobacteriota</taxon>
        <taxon>Stenosarchaea group</taxon>
        <taxon>Methanomicrobia</taxon>
        <taxon>Methanomicrobiales</taxon>
        <taxon>Methanoregulaceae</taxon>
        <taxon>Methanoregula</taxon>
    </lineage>
</organism>
<keyword evidence="5" id="KW-1185">Reference proteome</keyword>
<keyword evidence="2" id="KW-0067">ATP-binding</keyword>
<feature type="domain" description="Asparagine synthetase" evidence="3">
    <location>
        <begin position="228"/>
        <end position="314"/>
    </location>
</feature>
<evidence type="ECO:0000313" key="5">
    <source>
        <dbReference type="Proteomes" id="UP000010824"/>
    </source>
</evidence>
<evidence type="ECO:0000259" key="3">
    <source>
        <dbReference type="Pfam" id="PF00733"/>
    </source>
</evidence>
<accession>L0HJ89</accession>
<reference evidence="5" key="1">
    <citation type="submission" date="2011-12" db="EMBL/GenBank/DDBJ databases">
        <title>Complete sequence of Methanoregula formicicum SMSP.</title>
        <authorList>
            <person name="Lucas S."/>
            <person name="Han J."/>
            <person name="Lapidus A."/>
            <person name="Cheng J.-F."/>
            <person name="Goodwin L."/>
            <person name="Pitluck S."/>
            <person name="Peters L."/>
            <person name="Ovchinnikova G."/>
            <person name="Teshima H."/>
            <person name="Detter J.C."/>
            <person name="Han C."/>
            <person name="Tapia R."/>
            <person name="Land M."/>
            <person name="Hauser L."/>
            <person name="Kyrpides N."/>
            <person name="Ivanova N."/>
            <person name="Pagani I."/>
            <person name="Imachi H."/>
            <person name="Tamaki H."/>
            <person name="Sekiguchi Y."/>
            <person name="Kamagata Y."/>
            <person name="Cadillo-Quiroz H."/>
            <person name="Zinder S."/>
            <person name="Liu W.-T."/>
            <person name="Woyke T."/>
        </authorList>
    </citation>
    <scope>NUCLEOTIDE SEQUENCE [LARGE SCALE GENOMIC DNA]</scope>
    <source>
        <strain evidence="5">DSM 22288 / NBRC 105244 / SMSP</strain>
    </source>
</reference>
<dbReference type="GO" id="GO:0005524">
    <property type="term" value="F:ATP binding"/>
    <property type="evidence" value="ECO:0007669"/>
    <property type="project" value="UniProtKB-KW"/>
</dbReference>
<dbReference type="InParanoid" id="L0HJ89"/>
<dbReference type="eggNOG" id="arCOG00071">
    <property type="taxonomic scope" value="Archaea"/>
</dbReference>
<dbReference type="GO" id="GO:0004066">
    <property type="term" value="F:asparagine synthase (glutamine-hydrolyzing) activity"/>
    <property type="evidence" value="ECO:0007669"/>
    <property type="project" value="InterPro"/>
</dbReference>
<reference evidence="4 5" key="2">
    <citation type="journal article" date="2014" name="Genome Announc.">
        <title>Complete Genome Sequence of Methanoregula formicica SMSPT, a Mesophilic Hydrogenotrophic Methanogen Isolated from a Methanogenic Upflow Anaerobic Sludge Blanket Reactor.</title>
        <authorList>
            <person name="Yamamoto K."/>
            <person name="Tamaki H."/>
            <person name="Cadillo-Quiroz H."/>
            <person name="Imachi H."/>
            <person name="Kyrpides N."/>
            <person name="Woyke T."/>
            <person name="Goodwin L."/>
            <person name="Zinder S.H."/>
            <person name="Kamagata Y."/>
            <person name="Liu W.T."/>
        </authorList>
    </citation>
    <scope>NUCLEOTIDE SEQUENCE [LARGE SCALE GENOMIC DNA]</scope>
    <source>
        <strain evidence="5">DSM 22288 / NBRC 105244 / SMSP</strain>
    </source>
</reference>
<dbReference type="InterPro" id="IPR014729">
    <property type="entry name" value="Rossmann-like_a/b/a_fold"/>
</dbReference>
<sequence length="334" mass="36396">MSTLTLNGWMERDGHRLSIPGIERLVIDRPDELSQCGGEFFLSWDSCSARDLYGIMEGTGPKGTILCNGKATGTIAPTAPEMTLEDAIVTAVRLRSDEGVVALSGGVDSALVAALARRECVAVGLEGSHDLKRAKAAADSLGLDCTFVTIHEEEIASALPIVVRAIPEKNPVNAGIALTLYFVAHWAGEHGYQRIITGQGADELFGGYSRYLTTETLEEDLVRDFTGLEAQVRRDQAVAALHGAYFSMPYMDFRVVRAARAIPAAEKVQGGRRKIPLRTVAERHIPPDLAGYEKKAMQYGSGVWATLRKLARKNGYKTSMQDYIDHISRVEHGH</sequence>